<proteinExistence type="predicted"/>
<comment type="caution">
    <text evidence="2">The sequence shown here is derived from an EMBL/GenBank/DDBJ whole genome shotgun (WGS) entry which is preliminary data.</text>
</comment>
<evidence type="ECO:0000313" key="2">
    <source>
        <dbReference type="EMBL" id="MBW0528730.1"/>
    </source>
</evidence>
<evidence type="ECO:0000256" key="1">
    <source>
        <dbReference type="SAM" id="MobiDB-lite"/>
    </source>
</evidence>
<organism evidence="2 3">
    <name type="scientific">Austropuccinia psidii MF-1</name>
    <dbReference type="NCBI Taxonomy" id="1389203"/>
    <lineage>
        <taxon>Eukaryota</taxon>
        <taxon>Fungi</taxon>
        <taxon>Dikarya</taxon>
        <taxon>Basidiomycota</taxon>
        <taxon>Pucciniomycotina</taxon>
        <taxon>Pucciniomycetes</taxon>
        <taxon>Pucciniales</taxon>
        <taxon>Sphaerophragmiaceae</taxon>
        <taxon>Austropuccinia</taxon>
    </lineage>
</organism>
<gene>
    <name evidence="2" type="ORF">O181_068445</name>
</gene>
<dbReference type="EMBL" id="AVOT02034586">
    <property type="protein sequence ID" value="MBW0528730.1"/>
    <property type="molecule type" value="Genomic_DNA"/>
</dbReference>
<feature type="region of interest" description="Disordered" evidence="1">
    <location>
        <begin position="157"/>
        <end position="204"/>
    </location>
</feature>
<feature type="compositionally biased region" description="Basic and acidic residues" evidence="1">
    <location>
        <begin position="179"/>
        <end position="190"/>
    </location>
</feature>
<keyword evidence="3" id="KW-1185">Reference proteome</keyword>
<evidence type="ECO:0000313" key="3">
    <source>
        <dbReference type="Proteomes" id="UP000765509"/>
    </source>
</evidence>
<protein>
    <submittedName>
        <fullName evidence="2">Uncharacterized protein</fullName>
    </submittedName>
</protein>
<feature type="compositionally biased region" description="Polar residues" evidence="1">
    <location>
        <begin position="195"/>
        <end position="204"/>
    </location>
</feature>
<accession>A0A9Q3I727</accession>
<sequence>MTDACDACQQAHEKCLFVVRPFQPHGQRSSCPRFPHRDSFVVANDESIAEREWTPGHQTGRLKRFQTISPVPSSIYLSTPLRGHHPMVTLLLDWSEVIIQPMKDGNGRRTFELGPIVTHGIQTPKTKHTKSPMTRLTCSLYASQANAAATHSSELTLPPFVEPSQHHERPISGPSQPSEPHEDALTHEPEPEVAPTQSMEKPFG</sequence>
<dbReference type="AlphaFoldDB" id="A0A9Q3I727"/>
<dbReference type="Proteomes" id="UP000765509">
    <property type="component" value="Unassembled WGS sequence"/>
</dbReference>
<reference evidence="2" key="1">
    <citation type="submission" date="2021-03" db="EMBL/GenBank/DDBJ databases">
        <title>Draft genome sequence of rust myrtle Austropuccinia psidii MF-1, a brazilian biotype.</title>
        <authorList>
            <person name="Quecine M.C."/>
            <person name="Pachon D.M.R."/>
            <person name="Bonatelli M.L."/>
            <person name="Correr F.H."/>
            <person name="Franceschini L.M."/>
            <person name="Leite T.F."/>
            <person name="Margarido G.R.A."/>
            <person name="Almeida C.A."/>
            <person name="Ferrarezi J.A."/>
            <person name="Labate C.A."/>
        </authorList>
    </citation>
    <scope>NUCLEOTIDE SEQUENCE</scope>
    <source>
        <strain evidence="2">MF-1</strain>
    </source>
</reference>
<name>A0A9Q3I727_9BASI</name>